<name>A0A9W4UD84_9PLEO</name>
<dbReference type="Proteomes" id="UP001152607">
    <property type="component" value="Unassembled WGS sequence"/>
</dbReference>
<reference evidence="1" key="1">
    <citation type="submission" date="2023-01" db="EMBL/GenBank/DDBJ databases">
        <authorList>
            <person name="Van Ghelder C."/>
            <person name="Rancurel C."/>
        </authorList>
    </citation>
    <scope>NUCLEOTIDE SEQUENCE</scope>
    <source>
        <strain evidence="1">CNCM I-4278</strain>
    </source>
</reference>
<evidence type="ECO:0000313" key="2">
    <source>
        <dbReference type="Proteomes" id="UP001152607"/>
    </source>
</evidence>
<dbReference type="EMBL" id="CAOQHR010000004">
    <property type="protein sequence ID" value="CAI6333780.1"/>
    <property type="molecule type" value="Genomic_DNA"/>
</dbReference>
<accession>A0A9W4UD84</accession>
<evidence type="ECO:0000313" key="1">
    <source>
        <dbReference type="EMBL" id="CAI6333780.1"/>
    </source>
</evidence>
<dbReference type="AlphaFoldDB" id="A0A9W4UD84"/>
<gene>
    <name evidence="1" type="ORF">PDIGIT_LOCUS6829</name>
</gene>
<sequence length="88" mass="10078">MYLHTKGSSIERVGVHHTPTHRQKERCILAQEHQRLIRLGDLGMRCPPWHPQASNQFETPAILIHLPRNLMQMAADLAPALPTQQFPI</sequence>
<comment type="caution">
    <text evidence="1">The sequence shown here is derived from an EMBL/GenBank/DDBJ whole genome shotgun (WGS) entry which is preliminary data.</text>
</comment>
<proteinExistence type="predicted"/>
<organism evidence="1 2">
    <name type="scientific">Periconia digitata</name>
    <dbReference type="NCBI Taxonomy" id="1303443"/>
    <lineage>
        <taxon>Eukaryota</taxon>
        <taxon>Fungi</taxon>
        <taxon>Dikarya</taxon>
        <taxon>Ascomycota</taxon>
        <taxon>Pezizomycotina</taxon>
        <taxon>Dothideomycetes</taxon>
        <taxon>Pleosporomycetidae</taxon>
        <taxon>Pleosporales</taxon>
        <taxon>Massarineae</taxon>
        <taxon>Periconiaceae</taxon>
        <taxon>Periconia</taxon>
    </lineage>
</organism>
<protein>
    <submittedName>
        <fullName evidence="1">Uncharacterized protein</fullName>
    </submittedName>
</protein>
<keyword evidence="2" id="KW-1185">Reference proteome</keyword>